<proteinExistence type="predicted"/>
<feature type="non-terminal residue" evidence="1">
    <location>
        <position position="67"/>
    </location>
</feature>
<name>X1FGW5_9ZZZZ</name>
<accession>X1FGW5</accession>
<reference evidence="1" key="1">
    <citation type="journal article" date="2014" name="Front. Microbiol.">
        <title>High frequency of phylogenetically diverse reductive dehalogenase-homologous genes in deep subseafloor sedimentary metagenomes.</title>
        <authorList>
            <person name="Kawai M."/>
            <person name="Futagami T."/>
            <person name="Toyoda A."/>
            <person name="Takaki Y."/>
            <person name="Nishi S."/>
            <person name="Hori S."/>
            <person name="Arai W."/>
            <person name="Tsubouchi T."/>
            <person name="Morono Y."/>
            <person name="Uchiyama I."/>
            <person name="Ito T."/>
            <person name="Fujiyama A."/>
            <person name="Inagaki F."/>
            <person name="Takami H."/>
        </authorList>
    </citation>
    <scope>NUCLEOTIDE SEQUENCE</scope>
    <source>
        <strain evidence="1">Expedition CK06-06</strain>
    </source>
</reference>
<dbReference type="EMBL" id="BARU01007341">
    <property type="protein sequence ID" value="GAH44202.1"/>
    <property type="molecule type" value="Genomic_DNA"/>
</dbReference>
<dbReference type="AlphaFoldDB" id="X1FGW5"/>
<sequence length="67" mass="7149">MEMEKKNLAIIVLAIALVASGVGNLLFAIPLWLKQPPPLGQDIVSGTISGLVHMDPQYAYDTASSQI</sequence>
<evidence type="ECO:0000313" key="1">
    <source>
        <dbReference type="EMBL" id="GAH44202.1"/>
    </source>
</evidence>
<protein>
    <submittedName>
        <fullName evidence="1">Uncharacterized protein</fullName>
    </submittedName>
</protein>
<gene>
    <name evidence="1" type="ORF">S03H2_14464</name>
</gene>
<organism evidence="1">
    <name type="scientific">marine sediment metagenome</name>
    <dbReference type="NCBI Taxonomy" id="412755"/>
    <lineage>
        <taxon>unclassified sequences</taxon>
        <taxon>metagenomes</taxon>
        <taxon>ecological metagenomes</taxon>
    </lineage>
</organism>
<comment type="caution">
    <text evidence="1">The sequence shown here is derived from an EMBL/GenBank/DDBJ whole genome shotgun (WGS) entry which is preliminary data.</text>
</comment>